<dbReference type="PANTHER" id="PTHR11893:SF36">
    <property type="entry name" value="INNEXIN-5"/>
    <property type="match status" value="1"/>
</dbReference>
<evidence type="ECO:0000256" key="8">
    <source>
        <dbReference type="ARBA" id="ARBA00022989"/>
    </source>
</evidence>
<evidence type="ECO:0000256" key="1">
    <source>
        <dbReference type="ARBA" id="ARBA00004610"/>
    </source>
</evidence>
<dbReference type="InterPro" id="IPR000990">
    <property type="entry name" value="Innexin"/>
</dbReference>
<dbReference type="Proteomes" id="UP000494165">
    <property type="component" value="Unassembled WGS sequence"/>
</dbReference>
<evidence type="ECO:0000256" key="11">
    <source>
        <dbReference type="ARBA" id="ARBA00023303"/>
    </source>
</evidence>
<dbReference type="GO" id="GO:0005886">
    <property type="term" value="C:plasma membrane"/>
    <property type="evidence" value="ECO:0007669"/>
    <property type="project" value="UniProtKB-SubCell"/>
</dbReference>
<evidence type="ECO:0000256" key="10">
    <source>
        <dbReference type="ARBA" id="ARBA00023136"/>
    </source>
</evidence>
<evidence type="ECO:0000256" key="7">
    <source>
        <dbReference type="ARBA" id="ARBA00022949"/>
    </source>
</evidence>
<name>A0A8S1CB65_9INSE</name>
<dbReference type="GO" id="GO:0005921">
    <property type="term" value="C:gap junction"/>
    <property type="evidence" value="ECO:0007669"/>
    <property type="project" value="UniProtKB-SubCell"/>
</dbReference>
<comment type="similarity">
    <text evidence="12">Belongs to the pannexin family.</text>
</comment>
<keyword evidence="14" id="KW-1185">Reference proteome</keyword>
<dbReference type="EMBL" id="CADEPI010000026">
    <property type="protein sequence ID" value="CAB3366727.1"/>
    <property type="molecule type" value="Genomic_DNA"/>
</dbReference>
<dbReference type="PRINTS" id="PR01262">
    <property type="entry name" value="INNEXIN"/>
</dbReference>
<dbReference type="GO" id="GO:0034220">
    <property type="term" value="P:monoatomic ion transmembrane transport"/>
    <property type="evidence" value="ECO:0007669"/>
    <property type="project" value="UniProtKB-KW"/>
</dbReference>
<sequence length="354" mass="40499">MLKFLADLTNVYRRQAVTIDNHSLFLNRVVTLGILIFCFLVQAGTTFFKTPIDCYGDKELRQFANIYCYVHSTYSIKNADAHIQKHINVGYSNGSEIKHDYYQWVTLTLIAQAALTYLPTFLWKVWEGGRIKSLTLGLQSACIPLEELPQRKAQIKQFLIKGLGLQRLYLFRFAFCDCLNVCVVFIQLYFINLMVGDLFTIGFDFFQVLGSNPLQRSDRMAFIFPTMSKCLVPKVGPSGREESRDFLCVLPFNLINEKMYTVLWVWFSLLAIFTSVSLLLSVMALFCKPLRTTMLQMYCHPGHSKSISELVSKLDVADWFVLCQIGKNVNSSLFSELIEELANSLKSTSHNQVV</sequence>
<evidence type="ECO:0000256" key="3">
    <source>
        <dbReference type="ARBA" id="ARBA00022448"/>
    </source>
</evidence>
<keyword evidence="3 12" id="KW-0813">Transport</keyword>
<dbReference type="PROSITE" id="PS51013">
    <property type="entry name" value="PANNEXIN"/>
    <property type="match status" value="1"/>
</dbReference>
<keyword evidence="10 12" id="KW-0472">Membrane</keyword>
<dbReference type="OrthoDB" id="5867527at2759"/>
<evidence type="ECO:0000313" key="14">
    <source>
        <dbReference type="Proteomes" id="UP000494165"/>
    </source>
</evidence>
<keyword evidence="5 12" id="KW-0812">Transmembrane</keyword>
<comment type="caution">
    <text evidence="13">The sequence shown here is derived from an EMBL/GenBank/DDBJ whole genome shotgun (WGS) entry which is preliminary data.</text>
</comment>
<keyword evidence="4" id="KW-1003">Cell membrane</keyword>
<evidence type="ECO:0000256" key="4">
    <source>
        <dbReference type="ARBA" id="ARBA00022475"/>
    </source>
</evidence>
<evidence type="ECO:0000256" key="12">
    <source>
        <dbReference type="RuleBase" id="RU010713"/>
    </source>
</evidence>
<accession>A0A8S1CB65</accession>
<reference evidence="13 14" key="1">
    <citation type="submission" date="2020-04" db="EMBL/GenBank/DDBJ databases">
        <authorList>
            <person name="Alioto T."/>
            <person name="Alioto T."/>
            <person name="Gomez Garrido J."/>
        </authorList>
    </citation>
    <scope>NUCLEOTIDE SEQUENCE [LARGE SCALE GENOMIC DNA]</scope>
</reference>
<comment type="subcellular location">
    <subcellularLocation>
        <location evidence="1">Cell junction</location>
        <location evidence="1">Gap junction</location>
    </subcellularLocation>
    <subcellularLocation>
        <location evidence="2 12">Cell membrane</location>
        <topology evidence="2 12">Multi-pass membrane protein</topology>
    </subcellularLocation>
</comment>
<dbReference type="PANTHER" id="PTHR11893">
    <property type="entry name" value="INNEXIN"/>
    <property type="match status" value="1"/>
</dbReference>
<keyword evidence="9 12" id="KW-0406">Ion transport</keyword>
<feature type="transmembrane region" description="Helical" evidence="12">
    <location>
        <begin position="29"/>
        <end position="48"/>
    </location>
</feature>
<dbReference type="Pfam" id="PF00876">
    <property type="entry name" value="Innexin"/>
    <property type="match status" value="1"/>
</dbReference>
<feature type="transmembrane region" description="Helical" evidence="12">
    <location>
        <begin position="169"/>
        <end position="190"/>
    </location>
</feature>
<comment type="function">
    <text evidence="12">Structural component of the gap junctions.</text>
</comment>
<organism evidence="13 14">
    <name type="scientific">Cloeon dipterum</name>
    <dbReference type="NCBI Taxonomy" id="197152"/>
    <lineage>
        <taxon>Eukaryota</taxon>
        <taxon>Metazoa</taxon>
        <taxon>Ecdysozoa</taxon>
        <taxon>Arthropoda</taxon>
        <taxon>Hexapoda</taxon>
        <taxon>Insecta</taxon>
        <taxon>Pterygota</taxon>
        <taxon>Palaeoptera</taxon>
        <taxon>Ephemeroptera</taxon>
        <taxon>Pisciforma</taxon>
        <taxon>Baetidae</taxon>
        <taxon>Cloeon</taxon>
    </lineage>
</organism>
<evidence type="ECO:0000256" key="9">
    <source>
        <dbReference type="ARBA" id="ARBA00023065"/>
    </source>
</evidence>
<dbReference type="GO" id="GO:0005243">
    <property type="term" value="F:gap junction channel activity"/>
    <property type="evidence" value="ECO:0007669"/>
    <property type="project" value="TreeGrafter"/>
</dbReference>
<feature type="transmembrane region" description="Helical" evidence="12">
    <location>
        <begin position="263"/>
        <end position="287"/>
    </location>
</feature>
<keyword evidence="7" id="KW-0965">Cell junction</keyword>
<feature type="transmembrane region" description="Helical" evidence="12">
    <location>
        <begin position="101"/>
        <end position="123"/>
    </location>
</feature>
<keyword evidence="8 12" id="KW-1133">Transmembrane helix</keyword>
<evidence type="ECO:0000256" key="5">
    <source>
        <dbReference type="ARBA" id="ARBA00022692"/>
    </source>
</evidence>
<keyword evidence="6" id="KW-0303">Gap junction</keyword>
<dbReference type="AlphaFoldDB" id="A0A8S1CB65"/>
<gene>
    <name evidence="12" type="primary">inx</name>
    <name evidence="13" type="ORF">CLODIP_2_CD15972</name>
</gene>
<evidence type="ECO:0000313" key="13">
    <source>
        <dbReference type="EMBL" id="CAB3366727.1"/>
    </source>
</evidence>
<evidence type="ECO:0000256" key="2">
    <source>
        <dbReference type="ARBA" id="ARBA00004651"/>
    </source>
</evidence>
<protein>
    <recommendedName>
        <fullName evidence="12">Innexin</fullName>
    </recommendedName>
</protein>
<evidence type="ECO:0000256" key="6">
    <source>
        <dbReference type="ARBA" id="ARBA00022868"/>
    </source>
</evidence>
<keyword evidence="11 12" id="KW-0407">Ion channel</keyword>
<proteinExistence type="inferred from homology"/>